<organism evidence="1 3">
    <name type="scientific">Anaerostipes hadrus</name>
    <dbReference type="NCBI Taxonomy" id="649756"/>
    <lineage>
        <taxon>Bacteria</taxon>
        <taxon>Bacillati</taxon>
        <taxon>Bacillota</taxon>
        <taxon>Clostridia</taxon>
        <taxon>Lachnospirales</taxon>
        <taxon>Lachnospiraceae</taxon>
        <taxon>Anaerostipes</taxon>
    </lineage>
</organism>
<proteinExistence type="predicted"/>
<sequence length="69" mass="8230">MSQNTNKQHREIKVVVRDFTQQGERDKVRDELIKSGYKVVVKNFTKEESHGEFRMSENEDVDIDSKRFI</sequence>
<dbReference type="EMBL" id="CZAU01000006">
    <property type="protein sequence ID" value="CUP22095.1"/>
    <property type="molecule type" value="Genomic_DNA"/>
</dbReference>
<evidence type="ECO:0000313" key="3">
    <source>
        <dbReference type="Proteomes" id="UP000095564"/>
    </source>
</evidence>
<dbReference type="EMBL" id="JAAITB010000038">
    <property type="protein sequence ID" value="NSJ80714.1"/>
    <property type="molecule type" value="Genomic_DNA"/>
</dbReference>
<reference evidence="1 3" key="1">
    <citation type="submission" date="2015-09" db="EMBL/GenBank/DDBJ databases">
        <authorList>
            <consortium name="Pathogen Informatics"/>
        </authorList>
    </citation>
    <scope>NUCLEOTIDE SEQUENCE [LARGE SCALE GENOMIC DNA]</scope>
    <source>
        <strain evidence="1 3">2789STDY5834908</strain>
    </source>
</reference>
<dbReference type="Proteomes" id="UP000095564">
    <property type="component" value="Unassembled WGS sequence"/>
</dbReference>
<protein>
    <submittedName>
        <fullName evidence="1">Uncharacterized protein</fullName>
    </submittedName>
</protein>
<accession>A0A174LJS1</accession>
<gene>
    <name evidence="1" type="ORF">ERS852520_00863</name>
    <name evidence="2" type="ORF">G5A72_14235</name>
</gene>
<dbReference type="Proteomes" id="UP001644750">
    <property type="component" value="Unassembled WGS sequence"/>
</dbReference>
<evidence type="ECO:0000313" key="2">
    <source>
        <dbReference type="EMBL" id="NSJ80714.1"/>
    </source>
</evidence>
<dbReference type="AlphaFoldDB" id="A0A174LJS1"/>
<evidence type="ECO:0000313" key="1">
    <source>
        <dbReference type="EMBL" id="CUP22095.1"/>
    </source>
</evidence>
<dbReference type="RefSeq" id="WP_044924619.1">
    <property type="nucleotide sequence ID" value="NZ_CACRSX010000009.1"/>
</dbReference>
<name>A0A174LJS1_ANAHA</name>
<reference evidence="2" key="3">
    <citation type="submission" date="2020-02" db="EMBL/GenBank/DDBJ databases">
        <authorList>
            <person name="Littmann E."/>
            <person name="Sorbara M."/>
        </authorList>
    </citation>
    <scope>NUCLEOTIDE SEQUENCE</scope>
    <source>
        <strain evidence="2">MSK.14.57</strain>
    </source>
</reference>
<keyword evidence="4" id="KW-1185">Reference proteome</keyword>
<reference evidence="2 4" key="2">
    <citation type="journal article" date="2020" name="Cell Host Microbe">
        <title>Functional and Genomic Variation between Human-Derived Isolates of Lachnospiraceae Reveals Inter- and Intra-Species Diversity.</title>
        <authorList>
            <person name="Sorbara M.T."/>
            <person name="Littmann E.R."/>
            <person name="Fontana E."/>
            <person name="Moody T.U."/>
            <person name="Kohout C.E."/>
            <person name="Gjonbalaj M."/>
            <person name="Eaton V."/>
            <person name="Seok R."/>
            <person name="Leiner I.M."/>
            <person name="Pamer E.G."/>
        </authorList>
    </citation>
    <scope>NUCLEOTIDE SEQUENCE [LARGE SCALE GENOMIC DNA]</scope>
    <source>
        <strain evidence="2 4">MSK.14.57</strain>
    </source>
</reference>
<evidence type="ECO:0000313" key="4">
    <source>
        <dbReference type="Proteomes" id="UP001644750"/>
    </source>
</evidence>